<evidence type="ECO:0000259" key="1">
    <source>
        <dbReference type="Pfam" id="PF19263"/>
    </source>
</evidence>
<dbReference type="Gene3D" id="3.40.50.300">
    <property type="entry name" value="P-loop containing nucleotide triphosphate hydrolases"/>
    <property type="match status" value="1"/>
</dbReference>
<reference evidence="3" key="1">
    <citation type="submission" date="2016-11" db="EMBL/GenBank/DDBJ databases">
        <authorList>
            <person name="Varghese N."/>
            <person name="Submissions S."/>
        </authorList>
    </citation>
    <scope>NUCLEOTIDE SEQUENCE [LARGE SCALE GENOMIC DNA]</scope>
    <source>
        <strain evidence="3">DSM 100564</strain>
    </source>
</reference>
<dbReference type="InterPro" id="IPR027417">
    <property type="entry name" value="P-loop_NTPase"/>
</dbReference>
<dbReference type="Proteomes" id="UP000183982">
    <property type="component" value="Unassembled WGS sequence"/>
</dbReference>
<gene>
    <name evidence="2" type="ORF">SAMN05444000_12727</name>
</gene>
<name>A0A1M6S1P2_9RHOB</name>
<dbReference type="EMBL" id="FQZQ01000027">
    <property type="protein sequence ID" value="SHK38640.1"/>
    <property type="molecule type" value="Genomic_DNA"/>
</dbReference>
<evidence type="ECO:0000313" key="2">
    <source>
        <dbReference type="EMBL" id="SHK38640.1"/>
    </source>
</evidence>
<dbReference type="STRING" id="1470563.SAMN05444000_12727"/>
<keyword evidence="3" id="KW-1185">Reference proteome</keyword>
<protein>
    <submittedName>
        <fullName evidence="2">Virulence-associated protein E</fullName>
    </submittedName>
</protein>
<dbReference type="InterPro" id="IPR045455">
    <property type="entry name" value="NrS-1_pol-like_helicase"/>
</dbReference>
<dbReference type="Pfam" id="PF19263">
    <property type="entry name" value="DUF5906"/>
    <property type="match status" value="1"/>
</dbReference>
<organism evidence="2 3">
    <name type="scientific">Shimia gijangensis</name>
    <dbReference type="NCBI Taxonomy" id="1470563"/>
    <lineage>
        <taxon>Bacteria</taxon>
        <taxon>Pseudomonadati</taxon>
        <taxon>Pseudomonadota</taxon>
        <taxon>Alphaproteobacteria</taxon>
        <taxon>Rhodobacterales</taxon>
        <taxon>Roseobacteraceae</taxon>
    </lineage>
</organism>
<accession>A0A1M6S1P2</accession>
<evidence type="ECO:0000313" key="3">
    <source>
        <dbReference type="Proteomes" id="UP000183982"/>
    </source>
</evidence>
<sequence length="516" mass="58505">MERLWLQSPLATTRPDQKKLNRADYRAASVTGAASVGDAVYSKPPLAVPPGAAPVTPPGVVPGATIDGEVLDAGSGGYLTIYDQDQHFEGCVYVREDHKIMTPDGSLLPPDKFKVEYGGHEFQMQADGARPTKDAWEAFTQNRCKRFPMAKYKCFTPDRPFGEIRDDAVNTFRAPEWEPTEGDVTPFLTLVEKMLPDPTDRSIFLTWCAAMVQNPGQKFQWALVLQGAEGNGKTFLLRCMAYAVGSHMSHFPNPEDMNEKYNTYLEGNLLIGVEEIQMSGHREQLDRLKKYITNDRVEIRGMRTDKRMGDNLTNWIFCTNHKDAVIKTKDDRRYAIFFTAQQNATDLFRDGMDGRFFADLWDWARDGGFAIVATYLHQMPLDERFNPLGDCTRAPNTTTTHEAIHSSFGPWEQELLEAIDQEFSGFRGGWLNSAKAKELLERQGYRKISQNRLSEAIRNIGFEKCKAYKHGRSPRPVHADKTRPRLFCRPEHNRANYNVDQYVATNEDLPPGTQVT</sequence>
<proteinExistence type="predicted"/>
<feature type="domain" description="NrS-1 polymerase-like helicase" evidence="1">
    <location>
        <begin position="225"/>
        <end position="333"/>
    </location>
</feature>
<dbReference type="AlphaFoldDB" id="A0A1M6S1P2"/>